<dbReference type="GO" id="GO:0046872">
    <property type="term" value="F:metal ion binding"/>
    <property type="evidence" value="ECO:0007669"/>
    <property type="project" value="UniProtKB-KW"/>
</dbReference>
<dbReference type="InParanoid" id="A0A1Y2FYW5"/>
<evidence type="ECO:0008006" key="10">
    <source>
        <dbReference type="Google" id="ProtNLM"/>
    </source>
</evidence>
<sequence length="296" mass="31891">MSLVTVPVDTDIKDIMNIIRRDGGIIVKDFVTPAQVAEFNAESAPVFERLKANPDPSDLGELAKDFYASNTTHIRSMLGQLPKTTSTIIQHPLWSQVMDGCLSESHQSWVGDELVTVRSGYMLNNAGAYHVAPGAGAQVLHRDDAMHCPAHREGSTFTTITGCLVAGSKATEKNGATRVLPGSHLFGLHQRPLPEHTVPAEMEAGSALFWLGSTYHGAGANTCTPGEENDVRLLYGVFGCKDWVRQDEAILLSTPLDVVKSLPVKVLAKAGYAKSASGAGHINTHHPYARLDEVSR</sequence>
<evidence type="ECO:0000256" key="3">
    <source>
        <dbReference type="ARBA" id="ARBA00011738"/>
    </source>
</evidence>
<reference evidence="8 9" key="1">
    <citation type="submission" date="2016-07" db="EMBL/GenBank/DDBJ databases">
        <title>Pervasive Adenine N6-methylation of Active Genes in Fungi.</title>
        <authorList>
            <consortium name="DOE Joint Genome Institute"/>
            <person name="Mondo S.J."/>
            <person name="Dannebaum R.O."/>
            <person name="Kuo R.C."/>
            <person name="Labutti K."/>
            <person name="Haridas S."/>
            <person name="Kuo A."/>
            <person name="Salamov A."/>
            <person name="Ahrendt S.R."/>
            <person name="Lipzen A."/>
            <person name="Sullivan W."/>
            <person name="Andreopoulos W.B."/>
            <person name="Clum A."/>
            <person name="Lindquist E."/>
            <person name="Daum C."/>
            <person name="Ramamoorthy G.K."/>
            <person name="Gryganskyi A."/>
            <person name="Culley D."/>
            <person name="Magnuson J.K."/>
            <person name="James T.Y."/>
            <person name="O'Malley M.A."/>
            <person name="Stajich J.E."/>
            <person name="Spatafora J.W."/>
            <person name="Visel A."/>
            <person name="Grigoriev I.V."/>
        </authorList>
    </citation>
    <scope>NUCLEOTIDE SEQUENCE [LARGE SCALE GENOMIC DNA]</scope>
    <source>
        <strain evidence="8 9">62-1032</strain>
    </source>
</reference>
<accession>A0A1Y2FYW5</accession>
<protein>
    <recommendedName>
        <fullName evidence="10">Phytanoyl-CoA dioxygenase family protein</fullName>
    </recommendedName>
</protein>
<dbReference type="AlphaFoldDB" id="A0A1Y2FYW5"/>
<evidence type="ECO:0000256" key="5">
    <source>
        <dbReference type="ARBA" id="ARBA00022964"/>
    </source>
</evidence>
<keyword evidence="5" id="KW-0223">Dioxygenase</keyword>
<proteinExistence type="inferred from homology"/>
<comment type="caution">
    <text evidence="8">The sequence shown here is derived from an EMBL/GenBank/DDBJ whole genome shotgun (WGS) entry which is preliminary data.</text>
</comment>
<evidence type="ECO:0000256" key="7">
    <source>
        <dbReference type="ARBA" id="ARBA00023004"/>
    </source>
</evidence>
<dbReference type="Gene3D" id="2.60.120.620">
    <property type="entry name" value="q2cbj1_9rhob like domain"/>
    <property type="match status" value="1"/>
</dbReference>
<evidence type="ECO:0000256" key="4">
    <source>
        <dbReference type="ARBA" id="ARBA00022723"/>
    </source>
</evidence>
<keyword evidence="6" id="KW-0560">Oxidoreductase</keyword>
<dbReference type="InterPro" id="IPR008775">
    <property type="entry name" value="Phytyl_CoA_dOase-like"/>
</dbReference>
<evidence type="ECO:0000256" key="2">
    <source>
        <dbReference type="ARBA" id="ARBA00005830"/>
    </source>
</evidence>
<keyword evidence="9" id="KW-1185">Reference proteome</keyword>
<dbReference type="PANTHER" id="PTHR20883">
    <property type="entry name" value="PHYTANOYL-COA DIOXYGENASE DOMAIN CONTAINING 1"/>
    <property type="match status" value="1"/>
</dbReference>
<dbReference type="SUPFAM" id="SSF51197">
    <property type="entry name" value="Clavaminate synthase-like"/>
    <property type="match status" value="1"/>
</dbReference>
<dbReference type="EMBL" id="MCGR01000006">
    <property type="protein sequence ID" value="ORY89318.1"/>
    <property type="molecule type" value="Genomic_DNA"/>
</dbReference>
<keyword evidence="4" id="KW-0479">Metal-binding</keyword>
<evidence type="ECO:0000256" key="6">
    <source>
        <dbReference type="ARBA" id="ARBA00023002"/>
    </source>
</evidence>
<organism evidence="8 9">
    <name type="scientific">Leucosporidium creatinivorum</name>
    <dbReference type="NCBI Taxonomy" id="106004"/>
    <lineage>
        <taxon>Eukaryota</taxon>
        <taxon>Fungi</taxon>
        <taxon>Dikarya</taxon>
        <taxon>Basidiomycota</taxon>
        <taxon>Pucciniomycotina</taxon>
        <taxon>Microbotryomycetes</taxon>
        <taxon>Leucosporidiales</taxon>
        <taxon>Leucosporidium</taxon>
    </lineage>
</organism>
<dbReference type="STRING" id="106004.A0A1Y2FYW5"/>
<gene>
    <name evidence="8" type="ORF">BCR35DRAFT_323900</name>
</gene>
<name>A0A1Y2FYW5_9BASI</name>
<evidence type="ECO:0000256" key="1">
    <source>
        <dbReference type="ARBA" id="ARBA00001962"/>
    </source>
</evidence>
<dbReference type="Proteomes" id="UP000193467">
    <property type="component" value="Unassembled WGS sequence"/>
</dbReference>
<dbReference type="Pfam" id="PF05721">
    <property type="entry name" value="PhyH"/>
    <property type="match status" value="1"/>
</dbReference>
<comment type="subunit">
    <text evidence="3">Homodimer.</text>
</comment>
<evidence type="ECO:0000313" key="8">
    <source>
        <dbReference type="EMBL" id="ORY89318.1"/>
    </source>
</evidence>
<comment type="cofactor">
    <cofactor evidence="1">
        <name>Fe cation</name>
        <dbReference type="ChEBI" id="CHEBI:24875"/>
    </cofactor>
</comment>
<dbReference type="GO" id="GO:0051213">
    <property type="term" value="F:dioxygenase activity"/>
    <property type="evidence" value="ECO:0007669"/>
    <property type="project" value="UniProtKB-KW"/>
</dbReference>
<comment type="similarity">
    <text evidence="2">Belongs to the PhyH family.</text>
</comment>
<evidence type="ECO:0000313" key="9">
    <source>
        <dbReference type="Proteomes" id="UP000193467"/>
    </source>
</evidence>
<dbReference type="OrthoDB" id="445007at2759"/>
<dbReference type="PANTHER" id="PTHR20883:SF45">
    <property type="entry name" value="PHYTANOYL-COA DIOXYGENASE FAMILY PROTEIN"/>
    <property type="match status" value="1"/>
</dbReference>
<keyword evidence="7" id="KW-0408">Iron</keyword>